<comment type="caution">
    <text evidence="1">The sequence shown here is derived from an EMBL/GenBank/DDBJ whole genome shotgun (WGS) entry which is preliminary data.</text>
</comment>
<organism evidence="1 2">
    <name type="scientific">Daphnia magna</name>
    <dbReference type="NCBI Taxonomy" id="35525"/>
    <lineage>
        <taxon>Eukaryota</taxon>
        <taxon>Metazoa</taxon>
        <taxon>Ecdysozoa</taxon>
        <taxon>Arthropoda</taxon>
        <taxon>Crustacea</taxon>
        <taxon>Branchiopoda</taxon>
        <taxon>Diplostraca</taxon>
        <taxon>Cladocera</taxon>
        <taxon>Anomopoda</taxon>
        <taxon>Daphniidae</taxon>
        <taxon>Daphnia</taxon>
    </lineage>
</organism>
<protein>
    <submittedName>
        <fullName evidence="1">Uncharacterized protein</fullName>
    </submittedName>
</protein>
<dbReference type="AlphaFoldDB" id="A0A164RDG4"/>
<gene>
    <name evidence="1" type="ORF">APZ42_027239</name>
</gene>
<keyword evidence="2" id="KW-1185">Reference proteome</keyword>
<evidence type="ECO:0000313" key="2">
    <source>
        <dbReference type="Proteomes" id="UP000076858"/>
    </source>
</evidence>
<dbReference type="Proteomes" id="UP000076858">
    <property type="component" value="Unassembled WGS sequence"/>
</dbReference>
<sequence length="36" mass="4175">MPLFSDVTKRLHAFSFRITVAISPLRSILCLHSCWK</sequence>
<dbReference type="EMBL" id="LRGB01002190">
    <property type="protein sequence ID" value="KZS08556.1"/>
    <property type="molecule type" value="Genomic_DNA"/>
</dbReference>
<proteinExistence type="predicted"/>
<accession>A0A164RDG4</accession>
<reference evidence="1 2" key="1">
    <citation type="submission" date="2016-03" db="EMBL/GenBank/DDBJ databases">
        <title>EvidentialGene: Evidence-directed Construction of Genes on Genomes.</title>
        <authorList>
            <person name="Gilbert D.G."/>
            <person name="Choi J.-H."/>
            <person name="Mockaitis K."/>
            <person name="Colbourne J."/>
            <person name="Pfrender M."/>
        </authorList>
    </citation>
    <scope>NUCLEOTIDE SEQUENCE [LARGE SCALE GENOMIC DNA]</scope>
    <source>
        <strain evidence="1 2">Xinb3</strain>
        <tissue evidence="1">Complete organism</tissue>
    </source>
</reference>
<name>A0A164RDG4_9CRUS</name>
<evidence type="ECO:0000313" key="1">
    <source>
        <dbReference type="EMBL" id="KZS08556.1"/>
    </source>
</evidence>